<dbReference type="Proteomes" id="UP000013897">
    <property type="component" value="Unassembled WGS sequence"/>
</dbReference>
<dbReference type="GO" id="GO:0009100">
    <property type="term" value="P:glycoprotein metabolic process"/>
    <property type="evidence" value="ECO:0007669"/>
    <property type="project" value="UniProtKB-ARBA"/>
</dbReference>
<organism evidence="2 3">
    <name type="scientific">Enterococcus faecium EnGen0192</name>
    <dbReference type="NCBI Taxonomy" id="1157487"/>
    <lineage>
        <taxon>Bacteria</taxon>
        <taxon>Bacillati</taxon>
        <taxon>Bacillota</taxon>
        <taxon>Bacilli</taxon>
        <taxon>Lactobacillales</taxon>
        <taxon>Enterococcaceae</taxon>
        <taxon>Enterococcus</taxon>
    </lineage>
</organism>
<evidence type="ECO:0000313" key="2">
    <source>
        <dbReference type="EMBL" id="EOM25958.1"/>
    </source>
</evidence>
<dbReference type="AlphaFoldDB" id="A0A829FJL1"/>
<proteinExistence type="predicted"/>
<name>A0A829FJL1_ENTFC</name>
<accession>A0A829FJL1</accession>
<protein>
    <recommendedName>
        <fullName evidence="1">LicD/FKTN/FKRP nucleotidyltransferase domain-containing protein</fullName>
    </recommendedName>
</protein>
<dbReference type="InterPro" id="IPR052942">
    <property type="entry name" value="LPS_cholinephosphotransferase"/>
</dbReference>
<dbReference type="InterPro" id="IPR007074">
    <property type="entry name" value="LicD/FKTN/FKRP_NTP_transf"/>
</dbReference>
<reference evidence="2 3" key="1">
    <citation type="submission" date="2013-02" db="EMBL/GenBank/DDBJ databases">
        <title>The Genome Sequence of Enterococcus faecium HM1072.</title>
        <authorList>
            <consortium name="The Broad Institute Genome Sequencing Platform"/>
            <consortium name="The Broad Institute Genome Sequencing Center for Infectious Disease"/>
            <person name="Earl A.M."/>
            <person name="Gilmore M.S."/>
            <person name="Lebreton F."/>
            <person name="Courvalin P."/>
            <person name="Walker B."/>
            <person name="Young S.K."/>
            <person name="Zeng Q."/>
            <person name="Gargeya S."/>
            <person name="Fitzgerald M."/>
            <person name="Haas B."/>
            <person name="Abouelleil A."/>
            <person name="Alvarado L."/>
            <person name="Arachchi H.M."/>
            <person name="Berlin A.M."/>
            <person name="Chapman S.B."/>
            <person name="Dewar J."/>
            <person name="Goldberg J."/>
            <person name="Griggs A."/>
            <person name="Gujja S."/>
            <person name="Hansen M."/>
            <person name="Howarth C."/>
            <person name="Imamovic A."/>
            <person name="Larimer J."/>
            <person name="McCowan C."/>
            <person name="Murphy C."/>
            <person name="Neiman D."/>
            <person name="Pearson M."/>
            <person name="Priest M."/>
            <person name="Roberts A."/>
            <person name="Saif S."/>
            <person name="Shea T."/>
            <person name="Sisk P."/>
            <person name="Sykes S."/>
            <person name="Wortman J."/>
            <person name="Nusbaum C."/>
            <person name="Birren B."/>
        </authorList>
    </citation>
    <scope>NUCLEOTIDE SEQUENCE [LARGE SCALE GENOMIC DNA]</scope>
    <source>
        <strain evidence="2 3">HM1072</strain>
    </source>
</reference>
<evidence type="ECO:0000259" key="1">
    <source>
        <dbReference type="Pfam" id="PF04991"/>
    </source>
</evidence>
<evidence type="ECO:0000313" key="3">
    <source>
        <dbReference type="Proteomes" id="UP000013897"/>
    </source>
</evidence>
<dbReference type="PANTHER" id="PTHR43404:SF2">
    <property type="entry name" value="LIPOPOLYSACCHARIDE CHOLINEPHOSPHOTRANSFERASE LICD"/>
    <property type="match status" value="1"/>
</dbReference>
<comment type="caution">
    <text evidence="2">The sequence shown here is derived from an EMBL/GenBank/DDBJ whole genome shotgun (WGS) entry which is preliminary data.</text>
</comment>
<gene>
    <name evidence="2" type="ORF">SSM_01087</name>
</gene>
<feature type="domain" description="LicD/FKTN/FKRP nucleotidyltransferase" evidence="1">
    <location>
        <begin position="26"/>
        <end position="249"/>
    </location>
</feature>
<dbReference type="PANTHER" id="PTHR43404">
    <property type="entry name" value="LIPOPOLYSACCHARIDE CHOLINEPHOSPHOTRANSFERASE LICD"/>
    <property type="match status" value="1"/>
</dbReference>
<sequence length="291" mass="33878">MYSTDPKMKKIQQITLKMSQEIVDFCLKNQLLCYFCGGGAIGTVREQGFIPWDDDLDFFMPREDYEKFYQLWVNSEKSKKYPIQKASKNYNDHNSFTTIRDADTTFIKTYQRDLDIVHGITIDIFPLDVAPVSKFSRKIQKLWALVYALFCSQVVPEKHGGIMATGSKILLSIFRSPRTRYKIWSFAEKQMTKYNNEPTGYVTELCVGPKYMGNVYPAKDFESAVWVPFEDTEMPVPVGYDNYLSQVFGDYMQLPPEKDQVSHHEAVYIDPEHPYTMYKGKYYLTKGAEKK</sequence>
<dbReference type="Pfam" id="PF04991">
    <property type="entry name" value="LicD"/>
    <property type="match status" value="1"/>
</dbReference>
<dbReference type="EMBL" id="AITY01000021">
    <property type="protein sequence ID" value="EOM25958.1"/>
    <property type="molecule type" value="Genomic_DNA"/>
</dbReference>